<accession>A0A6H5IT34</accession>
<evidence type="ECO:0000256" key="1">
    <source>
        <dbReference type="SAM" id="MobiDB-lite"/>
    </source>
</evidence>
<evidence type="ECO:0000313" key="3">
    <source>
        <dbReference type="Proteomes" id="UP000479190"/>
    </source>
</evidence>
<feature type="region of interest" description="Disordered" evidence="1">
    <location>
        <begin position="129"/>
        <end position="148"/>
    </location>
</feature>
<dbReference type="AlphaFoldDB" id="A0A6H5IT34"/>
<feature type="compositionally biased region" description="Basic and acidic residues" evidence="1">
    <location>
        <begin position="131"/>
        <end position="143"/>
    </location>
</feature>
<sequence>MKISKLTLLALMFAMMLSIFVANLANIIDYSQALEPVAGLERRYEDRPREYDIGNSYDRLMWFVQITSTFTTKSQRRITSPTTRFKEPSILARTCIRCAVDRSFTPSSRWTLASTRTQEAFQFRRCAGRAGTHDAPRPHERVAQEPSGSRRLVRTLSDLLHRRSVQGWRASFHWFVSSCRFSPLCPGTFMTSRKRV</sequence>
<organism evidence="2 3">
    <name type="scientific">Trichogramma brassicae</name>
    <dbReference type="NCBI Taxonomy" id="86971"/>
    <lineage>
        <taxon>Eukaryota</taxon>
        <taxon>Metazoa</taxon>
        <taxon>Ecdysozoa</taxon>
        <taxon>Arthropoda</taxon>
        <taxon>Hexapoda</taxon>
        <taxon>Insecta</taxon>
        <taxon>Pterygota</taxon>
        <taxon>Neoptera</taxon>
        <taxon>Endopterygota</taxon>
        <taxon>Hymenoptera</taxon>
        <taxon>Apocrita</taxon>
        <taxon>Proctotrupomorpha</taxon>
        <taxon>Chalcidoidea</taxon>
        <taxon>Trichogrammatidae</taxon>
        <taxon>Trichogramma</taxon>
    </lineage>
</organism>
<name>A0A6H5IT34_9HYME</name>
<protein>
    <submittedName>
        <fullName evidence="2">Uncharacterized protein</fullName>
    </submittedName>
</protein>
<keyword evidence="3" id="KW-1185">Reference proteome</keyword>
<proteinExistence type="predicted"/>
<evidence type="ECO:0000313" key="2">
    <source>
        <dbReference type="EMBL" id="CAB0038801.1"/>
    </source>
</evidence>
<reference evidence="2 3" key="1">
    <citation type="submission" date="2020-02" db="EMBL/GenBank/DDBJ databases">
        <authorList>
            <person name="Ferguson B K."/>
        </authorList>
    </citation>
    <scope>NUCLEOTIDE SEQUENCE [LARGE SCALE GENOMIC DNA]</scope>
</reference>
<gene>
    <name evidence="2" type="ORF">TBRA_LOCUS10568</name>
</gene>
<dbReference type="Proteomes" id="UP000479190">
    <property type="component" value="Unassembled WGS sequence"/>
</dbReference>
<dbReference type="EMBL" id="CADCXV010000927">
    <property type="protein sequence ID" value="CAB0038801.1"/>
    <property type="molecule type" value="Genomic_DNA"/>
</dbReference>